<keyword evidence="10" id="KW-1185">Reference proteome</keyword>
<evidence type="ECO:0000256" key="5">
    <source>
        <dbReference type="ARBA" id="ARBA00022963"/>
    </source>
</evidence>
<reference evidence="9 10" key="1">
    <citation type="submission" date="2018-12" db="EMBL/GenBank/DDBJ databases">
        <authorList>
            <person name="Feng G."/>
            <person name="Zhu H."/>
        </authorList>
    </citation>
    <scope>NUCLEOTIDE SEQUENCE [LARGE SCALE GENOMIC DNA]</scope>
    <source>
        <strain evidence="9 10">9PBR-2</strain>
    </source>
</reference>
<keyword evidence="6" id="KW-0443">Lipid metabolism</keyword>
<comment type="similarity">
    <text evidence="2">Belongs to the phospholipase D family.</text>
</comment>
<dbReference type="PANTHER" id="PTHR43856">
    <property type="entry name" value="CARDIOLIPIN HYDROLASE"/>
    <property type="match status" value="1"/>
</dbReference>
<dbReference type="RefSeq" id="WP_125433039.1">
    <property type="nucleotide sequence ID" value="NZ_RWIS01000013.1"/>
</dbReference>
<evidence type="ECO:0000313" key="10">
    <source>
        <dbReference type="Proteomes" id="UP000280066"/>
    </source>
</evidence>
<keyword evidence="7" id="KW-1133">Transmembrane helix</keyword>
<keyword evidence="7" id="KW-0472">Membrane</keyword>
<dbReference type="PANTHER" id="PTHR43856:SF1">
    <property type="entry name" value="MITOCHONDRIAL CARDIOLIPIN HYDROLASE"/>
    <property type="match status" value="1"/>
</dbReference>
<evidence type="ECO:0000256" key="1">
    <source>
        <dbReference type="ARBA" id="ARBA00000798"/>
    </source>
</evidence>
<organism evidence="9 10">
    <name type="scientific">Hymenobacter metallilatus</name>
    <dbReference type="NCBI Taxonomy" id="2493666"/>
    <lineage>
        <taxon>Bacteria</taxon>
        <taxon>Pseudomonadati</taxon>
        <taxon>Bacteroidota</taxon>
        <taxon>Cytophagia</taxon>
        <taxon>Cytophagales</taxon>
        <taxon>Hymenobacteraceae</taxon>
        <taxon>Hymenobacter</taxon>
    </lineage>
</organism>
<protein>
    <recommendedName>
        <fullName evidence="3">phospholipase D</fullName>
        <ecNumber evidence="3">3.1.4.4</ecNumber>
    </recommendedName>
</protein>
<dbReference type="PROSITE" id="PS50035">
    <property type="entry name" value="PLD"/>
    <property type="match status" value="1"/>
</dbReference>
<comment type="caution">
    <text evidence="9">The sequence shown here is derived from an EMBL/GenBank/DDBJ whole genome shotgun (WGS) entry which is preliminary data.</text>
</comment>
<proteinExistence type="inferred from homology"/>
<dbReference type="GO" id="GO:0004630">
    <property type="term" value="F:phospholipase D activity"/>
    <property type="evidence" value="ECO:0007669"/>
    <property type="project" value="UniProtKB-EC"/>
</dbReference>
<dbReference type="OrthoDB" id="9762009at2"/>
<evidence type="ECO:0000256" key="7">
    <source>
        <dbReference type="SAM" id="Phobius"/>
    </source>
</evidence>
<name>A0A428J0Q7_9BACT</name>
<evidence type="ECO:0000259" key="8">
    <source>
        <dbReference type="PROSITE" id="PS50035"/>
    </source>
</evidence>
<dbReference type="EC" id="3.1.4.4" evidence="3"/>
<dbReference type="Gene3D" id="3.30.870.10">
    <property type="entry name" value="Endonuclease Chain A"/>
    <property type="match status" value="1"/>
</dbReference>
<dbReference type="SUPFAM" id="SSF56024">
    <property type="entry name" value="Phospholipase D/nuclease"/>
    <property type="match status" value="1"/>
</dbReference>
<keyword evidence="5" id="KW-0442">Lipid degradation</keyword>
<gene>
    <name evidence="9" type="ORF">EI290_17875</name>
</gene>
<evidence type="ECO:0000313" key="9">
    <source>
        <dbReference type="EMBL" id="RSK25288.1"/>
    </source>
</evidence>
<evidence type="ECO:0000256" key="2">
    <source>
        <dbReference type="ARBA" id="ARBA00008664"/>
    </source>
</evidence>
<dbReference type="Proteomes" id="UP000280066">
    <property type="component" value="Unassembled WGS sequence"/>
</dbReference>
<evidence type="ECO:0000256" key="4">
    <source>
        <dbReference type="ARBA" id="ARBA00022801"/>
    </source>
</evidence>
<accession>A0A428J0Q7</accession>
<feature type="transmembrane region" description="Helical" evidence="7">
    <location>
        <begin position="21"/>
        <end position="40"/>
    </location>
</feature>
<dbReference type="CDD" id="cd09174">
    <property type="entry name" value="PLDc_Nuc_like_unchar2"/>
    <property type="match status" value="1"/>
</dbReference>
<comment type="catalytic activity">
    <reaction evidence="1">
        <text>a 1,2-diacyl-sn-glycero-3-phosphocholine + H2O = a 1,2-diacyl-sn-glycero-3-phosphate + choline + H(+)</text>
        <dbReference type="Rhea" id="RHEA:14445"/>
        <dbReference type="ChEBI" id="CHEBI:15354"/>
        <dbReference type="ChEBI" id="CHEBI:15377"/>
        <dbReference type="ChEBI" id="CHEBI:15378"/>
        <dbReference type="ChEBI" id="CHEBI:57643"/>
        <dbReference type="ChEBI" id="CHEBI:58608"/>
        <dbReference type="EC" id="3.1.4.4"/>
    </reaction>
</comment>
<evidence type="ECO:0000256" key="6">
    <source>
        <dbReference type="ARBA" id="ARBA00023098"/>
    </source>
</evidence>
<keyword evidence="4" id="KW-0378">Hydrolase</keyword>
<dbReference type="InterPro" id="IPR051406">
    <property type="entry name" value="PLD_domain"/>
</dbReference>
<dbReference type="Pfam" id="PF13091">
    <property type="entry name" value="PLDc_2"/>
    <property type="match status" value="1"/>
</dbReference>
<dbReference type="GO" id="GO:0006793">
    <property type="term" value="P:phosphorus metabolic process"/>
    <property type="evidence" value="ECO:0007669"/>
    <property type="project" value="UniProtKB-ARBA"/>
</dbReference>
<dbReference type="InterPro" id="IPR001736">
    <property type="entry name" value="PLipase_D/transphosphatidylase"/>
</dbReference>
<dbReference type="GO" id="GO:0016891">
    <property type="term" value="F:RNA endonuclease activity producing 5'-phosphomonoesters, hydrolytic mechanism"/>
    <property type="evidence" value="ECO:0007669"/>
    <property type="project" value="TreeGrafter"/>
</dbReference>
<sequence>MKTYFEGIKEVLIQEIERAEFILYVAVAWITDYDLIYLLIKKLKSGVQVEIIVNCDYQFAKVKSRFNEFLLHGGKLFLYENKGQSIMHNKFCVIDLNTTINGSFNWSLSASKYQKENIIIEKDNYIFASQFAREFFKLKKLSVVFESKYIPYDAAVYIAANVVQTFSEEGFEQYCVVEVEDNYRIGILFINECEYHQIPETILGVWTDHSKWRAASTDNKDFVEEAAYQRGKPVYGFECLDSRLSAFKIGCA</sequence>
<dbReference type="EMBL" id="RWIS01000013">
    <property type="protein sequence ID" value="RSK25288.1"/>
    <property type="molecule type" value="Genomic_DNA"/>
</dbReference>
<feature type="domain" description="PLD phosphodiesterase" evidence="8">
    <location>
        <begin position="83"/>
        <end position="110"/>
    </location>
</feature>
<keyword evidence="7" id="KW-0812">Transmembrane</keyword>
<dbReference type="AlphaFoldDB" id="A0A428J0Q7"/>
<evidence type="ECO:0000256" key="3">
    <source>
        <dbReference type="ARBA" id="ARBA00012027"/>
    </source>
</evidence>
<dbReference type="GO" id="GO:0016042">
    <property type="term" value="P:lipid catabolic process"/>
    <property type="evidence" value="ECO:0007669"/>
    <property type="project" value="UniProtKB-KW"/>
</dbReference>
<dbReference type="InterPro" id="IPR025202">
    <property type="entry name" value="PLD-like_dom"/>
</dbReference>